<protein>
    <submittedName>
        <fullName evidence="7">ShKT domain-containing protein</fullName>
    </submittedName>
</protein>
<dbReference type="Gene3D" id="1.10.1280.10">
    <property type="entry name" value="Di-copper center containing domain from catechol oxidase"/>
    <property type="match status" value="1"/>
</dbReference>
<dbReference type="Proteomes" id="UP000887540">
    <property type="component" value="Unplaced"/>
</dbReference>
<keyword evidence="2" id="KW-1015">Disulfide bond</keyword>
<feature type="domain" description="ShKT" evidence="5">
    <location>
        <begin position="497"/>
        <end position="531"/>
    </location>
</feature>
<dbReference type="GO" id="GO:0046872">
    <property type="term" value="F:metal ion binding"/>
    <property type="evidence" value="ECO:0007669"/>
    <property type="project" value="UniProtKB-KW"/>
</dbReference>
<keyword evidence="6" id="KW-1185">Reference proteome</keyword>
<dbReference type="PRINTS" id="PR00092">
    <property type="entry name" value="TYROSINASE"/>
</dbReference>
<organism evidence="6 7">
    <name type="scientific">Acrobeloides nanus</name>
    <dbReference type="NCBI Taxonomy" id="290746"/>
    <lineage>
        <taxon>Eukaryota</taxon>
        <taxon>Metazoa</taxon>
        <taxon>Ecdysozoa</taxon>
        <taxon>Nematoda</taxon>
        <taxon>Chromadorea</taxon>
        <taxon>Rhabditida</taxon>
        <taxon>Tylenchina</taxon>
        <taxon>Cephalobomorpha</taxon>
        <taxon>Cephaloboidea</taxon>
        <taxon>Cephalobidae</taxon>
        <taxon>Acrobeloides</taxon>
    </lineage>
</organism>
<feature type="disulfide bond" evidence="2">
    <location>
        <begin position="497"/>
        <end position="531"/>
    </location>
</feature>
<evidence type="ECO:0000313" key="7">
    <source>
        <dbReference type="WBParaSite" id="ACRNAN_scaffold8725.g18763.t1"/>
    </source>
</evidence>
<evidence type="ECO:0000256" key="4">
    <source>
        <dbReference type="SAM" id="SignalP"/>
    </source>
</evidence>
<name>A0A914EL61_9BILA</name>
<dbReference type="Pfam" id="PF01549">
    <property type="entry name" value="ShK"/>
    <property type="match status" value="2"/>
</dbReference>
<dbReference type="PANTHER" id="PTHR11474">
    <property type="entry name" value="TYROSINASE FAMILY MEMBER"/>
    <property type="match status" value="1"/>
</dbReference>
<dbReference type="PROSITE" id="PS00498">
    <property type="entry name" value="TYROSINASE_2"/>
    <property type="match status" value="1"/>
</dbReference>
<keyword evidence="1" id="KW-0479">Metal-binding</keyword>
<keyword evidence="4" id="KW-0732">Signal</keyword>
<feature type="region of interest" description="Disordered" evidence="3">
    <location>
        <begin position="457"/>
        <end position="480"/>
    </location>
</feature>
<dbReference type="AlphaFoldDB" id="A0A914EL61"/>
<dbReference type="WBParaSite" id="ACRNAN_scaffold8725.g18763.t1">
    <property type="protein sequence ID" value="ACRNAN_scaffold8725.g18763.t1"/>
    <property type="gene ID" value="ACRNAN_scaffold8725.g18763"/>
</dbReference>
<dbReference type="InterPro" id="IPR050316">
    <property type="entry name" value="Tyrosinase/Hemocyanin"/>
</dbReference>
<dbReference type="PROSITE" id="PS51670">
    <property type="entry name" value="SHKT"/>
    <property type="match status" value="2"/>
</dbReference>
<evidence type="ECO:0000259" key="5">
    <source>
        <dbReference type="PROSITE" id="PS51670"/>
    </source>
</evidence>
<feature type="signal peptide" evidence="4">
    <location>
        <begin position="1"/>
        <end position="20"/>
    </location>
</feature>
<evidence type="ECO:0000256" key="3">
    <source>
        <dbReference type="SAM" id="MobiDB-lite"/>
    </source>
</evidence>
<dbReference type="Gene3D" id="1.10.10.1940">
    <property type="match status" value="1"/>
</dbReference>
<dbReference type="SUPFAM" id="SSF48056">
    <property type="entry name" value="Di-copper centre-containing domain"/>
    <property type="match status" value="1"/>
</dbReference>
<comment type="caution">
    <text evidence="2">Lacks conserved residue(s) required for the propagation of feature annotation.</text>
</comment>
<dbReference type="GO" id="GO:0016491">
    <property type="term" value="F:oxidoreductase activity"/>
    <property type="evidence" value="ECO:0007669"/>
    <property type="project" value="InterPro"/>
</dbReference>
<evidence type="ECO:0000313" key="6">
    <source>
        <dbReference type="Proteomes" id="UP000887540"/>
    </source>
</evidence>
<feature type="compositionally biased region" description="Pro residues" evidence="3">
    <location>
        <begin position="457"/>
        <end position="479"/>
    </location>
</feature>
<dbReference type="InterPro" id="IPR002227">
    <property type="entry name" value="Tyrosinase_Cu-bd"/>
</dbReference>
<accession>A0A914EL61</accession>
<feature type="chain" id="PRO_5036780084" evidence="4">
    <location>
        <begin position="21"/>
        <end position="611"/>
    </location>
</feature>
<evidence type="ECO:0000256" key="2">
    <source>
        <dbReference type="PROSITE-ProRule" id="PRU01005"/>
    </source>
</evidence>
<dbReference type="Pfam" id="PF00264">
    <property type="entry name" value="Tyrosinase"/>
    <property type="match status" value="1"/>
</dbReference>
<reference evidence="7" key="1">
    <citation type="submission" date="2022-11" db="UniProtKB">
        <authorList>
            <consortium name="WormBaseParasite"/>
        </authorList>
    </citation>
    <scope>IDENTIFICATION</scope>
</reference>
<evidence type="ECO:0000256" key="1">
    <source>
        <dbReference type="ARBA" id="ARBA00022723"/>
    </source>
</evidence>
<dbReference type="InterPro" id="IPR003582">
    <property type="entry name" value="ShKT_dom"/>
</dbReference>
<dbReference type="InterPro" id="IPR008922">
    <property type="entry name" value="Di-copper_centre_dom_sf"/>
</dbReference>
<feature type="domain" description="ShKT" evidence="5">
    <location>
        <begin position="541"/>
        <end position="576"/>
    </location>
</feature>
<proteinExistence type="predicted"/>
<dbReference type="SMART" id="SM00254">
    <property type="entry name" value="ShKT"/>
    <property type="match status" value="2"/>
</dbReference>
<sequence>MWRRIVQRVLLWILVGIAHGQFNFREDCSDAPTEELRHICLHLRQMDRNARAAFERQVDFSVFPPAMPGSPVWQQPLQVPWNSRGQMATHPYECMTLACLCPFFAGTLQPDGLCILQNGAPLVMGYRKEYRMMTDDERNRFHNALQTMKMRGEYDRFSREHRTLADGSAAHSGPGFLPWHREFIKRFEIALRLIDPSVAIPYWDNVMDGYIPDPRDSIMWSNDFIGESDWDGNVIGGPFAFWRTIEGRPTILRLLAQQGRLFTENQVNMVLAQTNVEYVLAYSVPIEGCPYPPNFNALEYSHSFVHLWIGGDMEIPLTSANDPIFYVHHSFIDLIWENWRLLRQPKWVRESEYPPDLPQCASPMHFGYSQLTPYDLVLRDGLSNSYTDQLYRYAPRPTCSYEMPTCGSRWLFCDTRIYPHCVAKIKLGGICEGFEGFDACYMGQCIFGRCVPGPTPPPWRPPTPPPPPTPQPTPPPMTTPMPTNTQPFVPRPEFVNCFNRHPCCELWAEQGECQSNQNYMNQYCQAACHNCNPSYNITNECTNRHVSCIQWQRDGQCQGTSELFMHENCRESCGFCNVRKRDRCTRARPPVPQQVARNFTQQKKTESTDAI</sequence>
<dbReference type="PANTHER" id="PTHR11474:SF84">
    <property type="entry name" value="SHKT DOMAIN-CONTAINING PROTEIN"/>
    <property type="match status" value="1"/>
</dbReference>